<evidence type="ECO:0000313" key="1">
    <source>
        <dbReference type="EMBL" id="ONM01465.1"/>
    </source>
</evidence>
<organism evidence="1">
    <name type="scientific">Zea mays</name>
    <name type="common">Maize</name>
    <dbReference type="NCBI Taxonomy" id="4577"/>
    <lineage>
        <taxon>Eukaryota</taxon>
        <taxon>Viridiplantae</taxon>
        <taxon>Streptophyta</taxon>
        <taxon>Embryophyta</taxon>
        <taxon>Tracheophyta</taxon>
        <taxon>Spermatophyta</taxon>
        <taxon>Magnoliopsida</taxon>
        <taxon>Liliopsida</taxon>
        <taxon>Poales</taxon>
        <taxon>Poaceae</taxon>
        <taxon>PACMAD clade</taxon>
        <taxon>Panicoideae</taxon>
        <taxon>Andropogonodae</taxon>
        <taxon>Andropogoneae</taxon>
        <taxon>Tripsacinae</taxon>
        <taxon>Zea</taxon>
    </lineage>
</organism>
<sequence length="36" mass="4055">MMCSNLVFVKLVLLRLLFFCLMNTSGAMGLFKKLGD</sequence>
<dbReference type="AlphaFoldDB" id="A0A1D6KE65"/>
<dbReference type="InParanoid" id="A0A1D6KE65"/>
<reference evidence="1" key="1">
    <citation type="submission" date="2015-12" db="EMBL/GenBank/DDBJ databases">
        <title>Update maize B73 reference genome by single molecule sequencing technologies.</title>
        <authorList>
            <consortium name="Maize Genome Sequencing Project"/>
            <person name="Ware D."/>
        </authorList>
    </citation>
    <scope>NUCLEOTIDE SEQUENCE [LARGE SCALE GENOMIC DNA]</scope>
    <source>
        <tissue evidence="1">Seedling</tissue>
    </source>
</reference>
<proteinExistence type="predicted"/>
<name>A0A1D6KE65_MAIZE</name>
<accession>A0A1D6KE65</accession>
<protein>
    <submittedName>
        <fullName evidence="1">Uncharacterized protein</fullName>
    </submittedName>
</protein>
<gene>
    <name evidence="1" type="ORF">ZEAMMB73_Zm00001d030752</name>
</gene>
<dbReference type="EMBL" id="CM007647">
    <property type="protein sequence ID" value="ONM01465.1"/>
    <property type="molecule type" value="Genomic_DNA"/>
</dbReference>